<dbReference type="PANTHER" id="PTHR31580:SF8">
    <property type="entry name" value="FILAMENT-LIKE PROTEIN (DUF869)"/>
    <property type="match status" value="1"/>
</dbReference>
<dbReference type="Pfam" id="PF05911">
    <property type="entry name" value="FPP"/>
    <property type="match status" value="3"/>
</dbReference>
<feature type="coiled-coil region" evidence="3">
    <location>
        <begin position="750"/>
        <end position="784"/>
    </location>
</feature>
<evidence type="ECO:0000313" key="6">
    <source>
        <dbReference type="Proteomes" id="UP001293593"/>
    </source>
</evidence>
<name>A0AAE1IXP5_9FABA</name>
<feature type="region of interest" description="Disordered" evidence="4">
    <location>
        <begin position="367"/>
        <end position="412"/>
    </location>
</feature>
<organism evidence="5 6">
    <name type="scientific">Acacia crassicarpa</name>
    <name type="common">northern wattle</name>
    <dbReference type="NCBI Taxonomy" id="499986"/>
    <lineage>
        <taxon>Eukaryota</taxon>
        <taxon>Viridiplantae</taxon>
        <taxon>Streptophyta</taxon>
        <taxon>Embryophyta</taxon>
        <taxon>Tracheophyta</taxon>
        <taxon>Spermatophyta</taxon>
        <taxon>Magnoliopsida</taxon>
        <taxon>eudicotyledons</taxon>
        <taxon>Gunneridae</taxon>
        <taxon>Pentapetalae</taxon>
        <taxon>rosids</taxon>
        <taxon>fabids</taxon>
        <taxon>Fabales</taxon>
        <taxon>Fabaceae</taxon>
        <taxon>Caesalpinioideae</taxon>
        <taxon>mimosoid clade</taxon>
        <taxon>Acacieae</taxon>
        <taxon>Acacia</taxon>
    </lineage>
</organism>
<feature type="compositionally biased region" description="Basic and acidic residues" evidence="4">
    <location>
        <begin position="83"/>
        <end position="104"/>
    </location>
</feature>
<comment type="similarity">
    <text evidence="1">Belongs to the FPP family.</text>
</comment>
<dbReference type="AlphaFoldDB" id="A0AAE1IXP5"/>
<feature type="coiled-coil region" evidence="3">
    <location>
        <begin position="659"/>
        <end position="721"/>
    </location>
</feature>
<protein>
    <recommendedName>
        <fullName evidence="7">Filament-like plant protein 7</fullName>
    </recommendedName>
</protein>
<dbReference type="Proteomes" id="UP001293593">
    <property type="component" value="Unassembled WGS sequence"/>
</dbReference>
<gene>
    <name evidence="5" type="ORF">QN277_005192</name>
</gene>
<sequence>MNYKPWQWRIRSAEKTMFGMYKSVNPSRTIKEEGQKLLTHEEAGLKKSSKSLNEKLASVLLDCHNADNPSTKHSQKSQEGIPGEDKEKQVKSIERKEEEDLGKEVLDEKVSSGAVLSISRDPNKIEEGLEVKLRETSKRLDDLTIENTFLTSALLSKEKSIEELLKSKHQVDGEFSTIMARLDSMEKENAFLRYEFQILEKELEIRKEEMEYCRQYADASHIQYLESQQKASKLDAECQRLRLLLQEKSPGSSGFLRKLETDTTRRKPSSAIANYTDASEMSISSMIRSLQDLDEENKVLKRILTEKNTQLDSSRFMYTQIASRLSRAEILLRKYFEEHKSMELTRCHHSSDELSSLAKSNTALDERFSSSGSWENAPVSELEHSRTEEDKDQKDNKDIEGPDSNSLDNNVEMEKRAIVSVDTPKRGQCSDSDVITGRELVPVEQDLHFSDSKQETQFKYATFEKSFDWLQIVLNAILEQERISKRNLDELFEDIKIALGRINHPTACRPCNSKSSDVMKSNPHLNANLSKSIHRIIKLIERIAIKSLIYSRFSDDSLEKNQHSQISQSTPSKEYFAHVFKWKITDLNPLLHRFVHTCKDLLVGRADFEKFAEEVAFALDWSINNCGTPTDASFAGEKIKNQSELFHMKNNQSDHIEENKKWNDELKSEESVKKNLEAMLLSVSKENGDLTQQLQEAKSSIEVLQSELEAIKESKGIIEDQFEKQKMINEDLDTQLSIAHTKLNDIFQKFSSLEVKLEDKKISCEELEATCLELQLQLESIVKKESPTPGRDEMEKIYQTGWEITTASSKLAECQGTILNLGKQLKALASSSEAALFERIMAINPTQKSLIRGSSLRSQMQAEDETKEGILIALQIEDDKTSEDVKKTPIFDHSGNNSFLKALNDMVGEPKKDLASKQDERNATKGAKAIIKTKKQGAFDFLRKLFLRKMKVGKRK</sequence>
<feature type="compositionally biased region" description="Basic and acidic residues" evidence="4">
    <location>
        <begin position="381"/>
        <end position="400"/>
    </location>
</feature>
<dbReference type="PANTHER" id="PTHR31580">
    <property type="entry name" value="FILAMENT-LIKE PLANT PROTEIN 4"/>
    <property type="match status" value="1"/>
</dbReference>
<keyword evidence="2 3" id="KW-0175">Coiled coil</keyword>
<evidence type="ECO:0000256" key="1">
    <source>
        <dbReference type="ARBA" id="ARBA00005921"/>
    </source>
</evidence>
<comment type="caution">
    <text evidence="5">The sequence shown here is derived from an EMBL/GenBank/DDBJ whole genome shotgun (WGS) entry which is preliminary data.</text>
</comment>
<dbReference type="InterPro" id="IPR008587">
    <property type="entry name" value="FPP_plant"/>
</dbReference>
<accession>A0AAE1IXP5</accession>
<keyword evidence="6" id="KW-1185">Reference proteome</keyword>
<evidence type="ECO:0008006" key="7">
    <source>
        <dbReference type="Google" id="ProtNLM"/>
    </source>
</evidence>
<evidence type="ECO:0000256" key="4">
    <source>
        <dbReference type="SAM" id="MobiDB-lite"/>
    </source>
</evidence>
<evidence type="ECO:0000256" key="3">
    <source>
        <dbReference type="SAM" id="Coils"/>
    </source>
</evidence>
<evidence type="ECO:0000256" key="2">
    <source>
        <dbReference type="ARBA" id="ARBA00023054"/>
    </source>
</evidence>
<proteinExistence type="inferred from homology"/>
<evidence type="ECO:0000313" key="5">
    <source>
        <dbReference type="EMBL" id="KAK4258782.1"/>
    </source>
</evidence>
<reference evidence="5" key="1">
    <citation type="submission" date="2023-10" db="EMBL/GenBank/DDBJ databases">
        <title>Chromosome-level genome of the transformable northern wattle, Acacia crassicarpa.</title>
        <authorList>
            <person name="Massaro I."/>
            <person name="Sinha N.R."/>
            <person name="Poethig S."/>
            <person name="Leichty A.R."/>
        </authorList>
    </citation>
    <scope>NUCLEOTIDE SEQUENCE</scope>
    <source>
        <strain evidence="5">Acra3RX</strain>
        <tissue evidence="5">Leaf</tissue>
    </source>
</reference>
<feature type="region of interest" description="Disordered" evidence="4">
    <location>
        <begin position="64"/>
        <end position="104"/>
    </location>
</feature>
<dbReference type="EMBL" id="JAWXYG010000011">
    <property type="protein sequence ID" value="KAK4258782.1"/>
    <property type="molecule type" value="Genomic_DNA"/>
</dbReference>